<keyword evidence="1" id="KW-0732">Signal</keyword>
<organism evidence="2 3">
    <name type="scientific">Aspergillus homomorphus (strain CBS 101889)</name>
    <dbReference type="NCBI Taxonomy" id="1450537"/>
    <lineage>
        <taxon>Eukaryota</taxon>
        <taxon>Fungi</taxon>
        <taxon>Dikarya</taxon>
        <taxon>Ascomycota</taxon>
        <taxon>Pezizomycotina</taxon>
        <taxon>Eurotiomycetes</taxon>
        <taxon>Eurotiomycetidae</taxon>
        <taxon>Eurotiales</taxon>
        <taxon>Aspergillaceae</taxon>
        <taxon>Aspergillus</taxon>
        <taxon>Aspergillus subgen. Circumdati</taxon>
    </lineage>
</organism>
<dbReference type="Proteomes" id="UP000248961">
    <property type="component" value="Unassembled WGS sequence"/>
</dbReference>
<dbReference type="AlphaFoldDB" id="A0A395HYT9"/>
<evidence type="ECO:0000313" key="3">
    <source>
        <dbReference type="Proteomes" id="UP000248961"/>
    </source>
</evidence>
<dbReference type="OrthoDB" id="10265322at2759"/>
<sequence>MHFPAVGGFIPLSLGIVSSVALIAGADTVPKPESIEVVSLPLPPVVSTDDLGACTRQVNPTGPDLLARWDYVLASLNFMGAPAAPDPASIYAGVHLIMHVVLRNTKTASVLDFVAVTYHNYSDDGLHYIHGHESVTSTPYL</sequence>
<reference evidence="2 3" key="1">
    <citation type="submission" date="2018-02" db="EMBL/GenBank/DDBJ databases">
        <title>The genomes of Aspergillus section Nigri reveals drivers in fungal speciation.</title>
        <authorList>
            <consortium name="DOE Joint Genome Institute"/>
            <person name="Vesth T.C."/>
            <person name="Nybo J."/>
            <person name="Theobald S."/>
            <person name="Brandl J."/>
            <person name="Frisvad J.C."/>
            <person name="Nielsen K.F."/>
            <person name="Lyhne E.K."/>
            <person name="Kogle M.E."/>
            <person name="Kuo A."/>
            <person name="Riley R."/>
            <person name="Clum A."/>
            <person name="Nolan M."/>
            <person name="Lipzen A."/>
            <person name="Salamov A."/>
            <person name="Henrissat B."/>
            <person name="Wiebenga A."/>
            <person name="De vries R.P."/>
            <person name="Grigoriev I.V."/>
            <person name="Mortensen U.H."/>
            <person name="Andersen M.R."/>
            <person name="Baker S.E."/>
        </authorList>
    </citation>
    <scope>NUCLEOTIDE SEQUENCE [LARGE SCALE GENOMIC DNA]</scope>
    <source>
        <strain evidence="2 3">CBS 101889</strain>
    </source>
</reference>
<dbReference type="RefSeq" id="XP_025552245.1">
    <property type="nucleotide sequence ID" value="XM_025696920.1"/>
</dbReference>
<dbReference type="VEuPathDB" id="FungiDB:BO97DRAFT_423795"/>
<gene>
    <name evidence="2" type="ORF">BO97DRAFT_423795</name>
</gene>
<keyword evidence="3" id="KW-1185">Reference proteome</keyword>
<name>A0A395HYT9_ASPHC</name>
<feature type="chain" id="PRO_5017403803" evidence="1">
    <location>
        <begin position="29"/>
        <end position="141"/>
    </location>
</feature>
<dbReference type="STRING" id="1450537.A0A395HYT9"/>
<evidence type="ECO:0000256" key="1">
    <source>
        <dbReference type="SAM" id="SignalP"/>
    </source>
</evidence>
<proteinExistence type="predicted"/>
<feature type="signal peptide" evidence="1">
    <location>
        <begin position="1"/>
        <end position="28"/>
    </location>
</feature>
<evidence type="ECO:0000313" key="2">
    <source>
        <dbReference type="EMBL" id="RAL13091.1"/>
    </source>
</evidence>
<dbReference type="GeneID" id="37201209"/>
<dbReference type="EMBL" id="KZ824280">
    <property type="protein sequence ID" value="RAL13091.1"/>
    <property type="molecule type" value="Genomic_DNA"/>
</dbReference>
<accession>A0A395HYT9</accession>
<protein>
    <submittedName>
        <fullName evidence="2">Uncharacterized protein</fullName>
    </submittedName>
</protein>